<organism evidence="4 5">
    <name type="scientific">Thiorhodovibrio frisius</name>
    <dbReference type="NCBI Taxonomy" id="631362"/>
    <lineage>
        <taxon>Bacteria</taxon>
        <taxon>Pseudomonadati</taxon>
        <taxon>Pseudomonadota</taxon>
        <taxon>Gammaproteobacteria</taxon>
        <taxon>Chromatiales</taxon>
        <taxon>Chromatiaceae</taxon>
        <taxon>Thiorhodovibrio</taxon>
    </lineage>
</organism>
<dbReference type="Gene3D" id="3.30.300.90">
    <property type="entry name" value="BolA-like"/>
    <property type="match status" value="1"/>
</dbReference>
<dbReference type="SUPFAM" id="SSF82657">
    <property type="entry name" value="BolA-like"/>
    <property type="match status" value="1"/>
</dbReference>
<dbReference type="InterPro" id="IPR050961">
    <property type="entry name" value="BolA/IbaG_stress_morph_reg"/>
</dbReference>
<evidence type="ECO:0000256" key="2">
    <source>
        <dbReference type="RuleBase" id="RU003860"/>
    </source>
</evidence>
<protein>
    <submittedName>
        <fullName evidence="4">Stress-induced morphogen</fullName>
    </submittedName>
</protein>
<dbReference type="eggNOG" id="COG0271">
    <property type="taxonomic scope" value="Bacteria"/>
</dbReference>
<evidence type="ECO:0000313" key="5">
    <source>
        <dbReference type="Proteomes" id="UP000002964"/>
    </source>
</evidence>
<name>H8Z362_9GAMM</name>
<dbReference type="HOGENOM" id="CLU_109462_3_1_6"/>
<comment type="similarity">
    <text evidence="1 2">Belongs to the BolA/IbaG family.</text>
</comment>
<dbReference type="PIRSF" id="PIRSF003113">
    <property type="entry name" value="BolA"/>
    <property type="match status" value="1"/>
</dbReference>
<dbReference type="EMBL" id="JH603169">
    <property type="protein sequence ID" value="EIC21770.1"/>
    <property type="molecule type" value="Genomic_DNA"/>
</dbReference>
<dbReference type="InterPro" id="IPR002634">
    <property type="entry name" value="BolA"/>
</dbReference>
<accession>H8Z362</accession>
<proteinExistence type="inferred from homology"/>
<evidence type="ECO:0000313" key="4">
    <source>
        <dbReference type="EMBL" id="EIC21770.1"/>
    </source>
</evidence>
<dbReference type="Pfam" id="PF01722">
    <property type="entry name" value="BolA"/>
    <property type="match status" value="1"/>
</dbReference>
<reference evidence="4 5" key="2">
    <citation type="submission" date="2011-11" db="EMBL/GenBank/DDBJ databases">
        <authorList>
            <consortium name="US DOE Joint Genome Institute"/>
            <person name="Lucas S."/>
            <person name="Han J."/>
            <person name="Lapidus A."/>
            <person name="Cheng J.-F."/>
            <person name="Goodwin L."/>
            <person name="Pitluck S."/>
            <person name="Peters L."/>
            <person name="Ovchinnikova G."/>
            <person name="Zhang X."/>
            <person name="Detter J.C."/>
            <person name="Han C."/>
            <person name="Tapia R."/>
            <person name="Land M."/>
            <person name="Hauser L."/>
            <person name="Kyrpides N."/>
            <person name="Ivanova N."/>
            <person name="Pagani I."/>
            <person name="Vogl K."/>
            <person name="Liu Z."/>
            <person name="Overmann J."/>
            <person name="Frigaard N.-U."/>
            <person name="Bryant D."/>
            <person name="Woyke T."/>
        </authorList>
    </citation>
    <scope>NUCLEOTIDE SEQUENCE [LARGE SCALE GENOMIC DNA]</scope>
    <source>
        <strain evidence="4 5">970</strain>
    </source>
</reference>
<dbReference type="Proteomes" id="UP000002964">
    <property type="component" value="Unassembled WGS sequence"/>
</dbReference>
<feature type="region of interest" description="Disordered" evidence="3">
    <location>
        <begin position="83"/>
        <end position="118"/>
    </location>
</feature>
<dbReference type="PANTHER" id="PTHR46229">
    <property type="entry name" value="BOLA TRANSCRIPTION REGULATOR"/>
    <property type="match status" value="1"/>
</dbReference>
<dbReference type="PANTHER" id="PTHR46229:SF2">
    <property type="entry name" value="BOLA-LIKE PROTEIN 1"/>
    <property type="match status" value="1"/>
</dbReference>
<dbReference type="OrthoDB" id="9801469at2"/>
<dbReference type="STRING" id="631362.Thi970DRAFT_01999"/>
<dbReference type="RefSeq" id="WP_009148354.1">
    <property type="nucleotide sequence ID" value="NZ_CP121471.1"/>
</dbReference>
<evidence type="ECO:0000256" key="3">
    <source>
        <dbReference type="SAM" id="MobiDB-lite"/>
    </source>
</evidence>
<dbReference type="AlphaFoldDB" id="H8Z362"/>
<feature type="compositionally biased region" description="Low complexity" evidence="3">
    <location>
        <begin position="104"/>
        <end position="118"/>
    </location>
</feature>
<gene>
    <name evidence="4" type="ORF">Thi970DRAFT_01999</name>
</gene>
<evidence type="ECO:0000256" key="1">
    <source>
        <dbReference type="ARBA" id="ARBA00005578"/>
    </source>
</evidence>
<reference evidence="5" key="1">
    <citation type="submission" date="2011-06" db="EMBL/GenBank/DDBJ databases">
        <authorList>
            <consortium name="US DOE Joint Genome Institute (JGI-PGF)"/>
            <person name="Lucas S."/>
            <person name="Han J."/>
            <person name="Lapidus A."/>
            <person name="Cheng J.-F."/>
            <person name="Goodwin L."/>
            <person name="Pitluck S."/>
            <person name="Peters L."/>
            <person name="Land M.L."/>
            <person name="Hauser L."/>
            <person name="Vogl K."/>
            <person name="Liu Z."/>
            <person name="Overmann J."/>
            <person name="Frigaard N.-U."/>
            <person name="Bryant D.A."/>
            <person name="Woyke T.J."/>
        </authorList>
    </citation>
    <scope>NUCLEOTIDE SEQUENCE [LARGE SCALE GENOMIC DNA]</scope>
    <source>
        <strain evidence="5">970</strain>
    </source>
</reference>
<dbReference type="InterPro" id="IPR036065">
    <property type="entry name" value="BolA-like_sf"/>
</dbReference>
<sequence length="118" mass="12621">MSRKERIQALITETMQPSHLAVMDESHMHAVPAGAESHFKLVVVSNAFDGESLIKRHRKLNALLSAEFEQGLHALAIHAFTPSEWRDKGEAAPASPKCRGGSKAKPGTATQADAAAPA</sequence>
<keyword evidence="5" id="KW-1185">Reference proteome</keyword>